<proteinExistence type="predicted"/>
<dbReference type="EMBL" id="CH477293">
    <property type="protein sequence ID" value="EJY57515.1"/>
    <property type="molecule type" value="Genomic_DNA"/>
</dbReference>
<organism evidence="1 2">
    <name type="scientific">Aedes aegypti</name>
    <name type="common">Yellowfever mosquito</name>
    <name type="synonym">Culex aegypti</name>
    <dbReference type="NCBI Taxonomy" id="7159"/>
    <lineage>
        <taxon>Eukaryota</taxon>
        <taxon>Metazoa</taxon>
        <taxon>Ecdysozoa</taxon>
        <taxon>Arthropoda</taxon>
        <taxon>Hexapoda</taxon>
        <taxon>Insecta</taxon>
        <taxon>Pterygota</taxon>
        <taxon>Neoptera</taxon>
        <taxon>Endopterygota</taxon>
        <taxon>Diptera</taxon>
        <taxon>Nematocera</taxon>
        <taxon>Culicoidea</taxon>
        <taxon>Culicidae</taxon>
        <taxon>Culicinae</taxon>
        <taxon>Aedini</taxon>
        <taxon>Aedes</taxon>
        <taxon>Stegomyia</taxon>
    </lineage>
</organism>
<reference evidence="1" key="2">
    <citation type="journal article" date="2007" name="Science">
        <title>Genome sequence of Aedes aegypti, a major arbovirus vector.</title>
        <authorList>
            <person name="Nene V."/>
            <person name="Wortman J.R."/>
            <person name="Lawson D."/>
            <person name="Haas B."/>
            <person name="Kodira C."/>
            <person name="Tu Z.J."/>
            <person name="Loftus B."/>
            <person name="Xi Z."/>
            <person name="Megy K."/>
            <person name="Grabherr M."/>
            <person name="Ren Q."/>
            <person name="Zdobnov E.M."/>
            <person name="Lobo N.F."/>
            <person name="Campbell K.S."/>
            <person name="Brown S.E."/>
            <person name="Bonaldo M.F."/>
            <person name="Zhu J."/>
            <person name="Sinkins S.P."/>
            <person name="Hogenkamp D.G."/>
            <person name="Amedeo P."/>
            <person name="Arensburger P."/>
            <person name="Atkinson P.W."/>
            <person name="Bidwell S."/>
            <person name="Biedler J."/>
            <person name="Birney E."/>
            <person name="Bruggner R.V."/>
            <person name="Costas J."/>
            <person name="Coy M.R."/>
            <person name="Crabtree J."/>
            <person name="Crawford M."/>
            <person name="Debruyn B."/>
            <person name="Decaprio D."/>
            <person name="Eiglmeier K."/>
            <person name="Eisenstadt E."/>
            <person name="El-Dorry H."/>
            <person name="Gelbart W.M."/>
            <person name="Gomes S.L."/>
            <person name="Hammond M."/>
            <person name="Hannick L.I."/>
            <person name="Hogan J.R."/>
            <person name="Holmes M.H."/>
            <person name="Jaffe D."/>
            <person name="Johnston J.S."/>
            <person name="Kennedy R.C."/>
            <person name="Koo H."/>
            <person name="Kravitz S."/>
            <person name="Kriventseva E.V."/>
            <person name="Kulp D."/>
            <person name="Labutti K."/>
            <person name="Lee E."/>
            <person name="Li S."/>
            <person name="Lovin D.D."/>
            <person name="Mao C."/>
            <person name="Mauceli E."/>
            <person name="Menck C.F."/>
            <person name="Miller J.R."/>
            <person name="Montgomery P."/>
            <person name="Mori A."/>
            <person name="Nascimento A.L."/>
            <person name="Naveira H.F."/>
            <person name="Nusbaum C."/>
            <person name="O'leary S."/>
            <person name="Orvis J."/>
            <person name="Pertea M."/>
            <person name="Quesneville H."/>
            <person name="Reidenbach K.R."/>
            <person name="Rogers Y.H."/>
            <person name="Roth C.W."/>
            <person name="Schneider J.R."/>
            <person name="Schatz M."/>
            <person name="Shumway M."/>
            <person name="Stanke M."/>
            <person name="Stinson E.O."/>
            <person name="Tubio J.M."/>
            <person name="Vanzee J.P."/>
            <person name="Verjovski-Almeida S."/>
            <person name="Werner D."/>
            <person name="White O."/>
            <person name="Wyder S."/>
            <person name="Zeng Q."/>
            <person name="Zhao Q."/>
            <person name="Zhao Y."/>
            <person name="Hill C.A."/>
            <person name="Raikhel A.S."/>
            <person name="Soares M.B."/>
            <person name="Knudson D.L."/>
            <person name="Lee N.H."/>
            <person name="Galagan J."/>
            <person name="Salzberg S.L."/>
            <person name="Paulsen I.T."/>
            <person name="Dimopoulos G."/>
            <person name="Collins F.H."/>
            <person name="Birren B."/>
            <person name="Fraser-Liggett C.M."/>
            <person name="Severson D.W."/>
        </authorList>
    </citation>
    <scope>NUCLEOTIDE SEQUENCE [LARGE SCALE GENOMIC DNA]</scope>
    <source>
        <strain evidence="1">Liverpool</strain>
    </source>
</reference>
<dbReference type="HOGENOM" id="CLU_3015981_0_0_1"/>
<dbReference type="Proteomes" id="UP000682892">
    <property type="component" value="Unassembled WGS sequence"/>
</dbReference>
<reference evidence="1" key="1">
    <citation type="submission" date="2005-10" db="EMBL/GenBank/DDBJ databases">
        <authorList>
            <person name="Loftus B.J."/>
            <person name="Nene V.M."/>
            <person name="Hannick L.I."/>
            <person name="Bidwell S."/>
            <person name="Haas B."/>
            <person name="Amedeo P."/>
            <person name="Orvis J."/>
            <person name="Wortman J.R."/>
            <person name="White O.R."/>
            <person name="Salzberg S."/>
            <person name="Shumway M."/>
            <person name="Koo H."/>
            <person name="Zhao Y."/>
            <person name="Holmes M."/>
            <person name="Miller J."/>
            <person name="Schatz M."/>
            <person name="Pop M."/>
            <person name="Pai G."/>
            <person name="Utterback T."/>
            <person name="Rogers Y.-H."/>
            <person name="Kravitz S."/>
            <person name="Fraser C.M."/>
        </authorList>
    </citation>
    <scope>NUCLEOTIDE SEQUENCE</scope>
    <source>
        <strain evidence="1">Liverpool</strain>
    </source>
</reference>
<protein>
    <submittedName>
        <fullName evidence="1">AAEL017150-PA</fullName>
    </submittedName>
</protein>
<reference evidence="1" key="3">
    <citation type="submission" date="2012-09" db="EMBL/GenBank/DDBJ databases">
        <authorList>
            <consortium name="VectorBase"/>
        </authorList>
    </citation>
    <scope>NUCLEOTIDE SEQUENCE</scope>
    <source>
        <strain evidence="1">Liverpool</strain>
    </source>
</reference>
<dbReference type="AlphaFoldDB" id="J9HYF7"/>
<name>J9HYF7_AEDAE</name>
<evidence type="ECO:0000313" key="1">
    <source>
        <dbReference type="EMBL" id="EJY57515.1"/>
    </source>
</evidence>
<accession>J9HYF7</accession>
<evidence type="ECO:0000313" key="2">
    <source>
        <dbReference type="Proteomes" id="UP000682892"/>
    </source>
</evidence>
<sequence>MMKHVHTCVQKTHTHTNTNLCCIRGIALKYEMNKLSNTIHSNEYRTHMRIKSIVQL</sequence>
<gene>
    <name evidence="1" type="ORF">AaeL_AAEL017150</name>
</gene>
<dbReference type="PaxDb" id="7159-AAEL017150-PA"/>